<comment type="caution">
    <text evidence="2">The sequence shown here is derived from an EMBL/GenBank/DDBJ whole genome shotgun (WGS) entry which is preliminary data.</text>
</comment>
<name>A0ABT9Z7L6_9BACI</name>
<dbReference type="EMBL" id="JAUSTZ010000017">
    <property type="protein sequence ID" value="MDQ0228256.1"/>
    <property type="molecule type" value="Genomic_DNA"/>
</dbReference>
<sequence length="177" mass="21020">MKNFDINKDIQEVYSKYQDSHNLFVDTWQQMILYSARWWLGLALSILPWLLWWKIHNKNYTGDLLRAGFFMAIISLILDSIGLQLGLWIYPYNMFPFITGYFPWDLTLLPVSIMFFIEYKSKWSPLFKGILYGLFAAFIGEPIAMALDLYKPVHWSNFYSFPIYILLFLLSNKIAKL</sequence>
<evidence type="ECO:0000256" key="1">
    <source>
        <dbReference type="SAM" id="Phobius"/>
    </source>
</evidence>
<protein>
    <submittedName>
        <fullName evidence="2">Uncharacterized protein</fullName>
    </submittedName>
</protein>
<organism evidence="2 3">
    <name type="scientific">Metabacillus niabensis</name>
    <dbReference type="NCBI Taxonomy" id="324854"/>
    <lineage>
        <taxon>Bacteria</taxon>
        <taxon>Bacillati</taxon>
        <taxon>Bacillota</taxon>
        <taxon>Bacilli</taxon>
        <taxon>Bacillales</taxon>
        <taxon>Bacillaceae</taxon>
        <taxon>Metabacillus</taxon>
    </lineage>
</organism>
<keyword evidence="1" id="KW-0812">Transmembrane</keyword>
<feature type="transmembrane region" description="Helical" evidence="1">
    <location>
        <begin position="129"/>
        <end position="147"/>
    </location>
</feature>
<feature type="transmembrane region" description="Helical" evidence="1">
    <location>
        <begin position="153"/>
        <end position="171"/>
    </location>
</feature>
<accession>A0ABT9Z7L6</accession>
<feature type="transmembrane region" description="Helical" evidence="1">
    <location>
        <begin position="95"/>
        <end position="117"/>
    </location>
</feature>
<gene>
    <name evidence="2" type="ORF">J2S02_004636</name>
</gene>
<keyword evidence="1" id="KW-1133">Transmembrane helix</keyword>
<feature type="transmembrane region" description="Helical" evidence="1">
    <location>
        <begin position="64"/>
        <end position="89"/>
    </location>
</feature>
<evidence type="ECO:0000313" key="2">
    <source>
        <dbReference type="EMBL" id="MDQ0228256.1"/>
    </source>
</evidence>
<dbReference type="NCBIfam" id="NF041644">
    <property type="entry name" value="CBO0543_fam"/>
    <property type="match status" value="1"/>
</dbReference>
<keyword evidence="1" id="KW-0472">Membrane</keyword>
<feature type="transmembrane region" description="Helical" evidence="1">
    <location>
        <begin position="31"/>
        <end position="52"/>
    </location>
</feature>
<reference evidence="2 3" key="1">
    <citation type="submission" date="2023-07" db="EMBL/GenBank/DDBJ databases">
        <title>Genomic Encyclopedia of Type Strains, Phase IV (KMG-IV): sequencing the most valuable type-strain genomes for metagenomic binning, comparative biology and taxonomic classification.</title>
        <authorList>
            <person name="Goeker M."/>
        </authorList>
    </citation>
    <scope>NUCLEOTIDE SEQUENCE [LARGE SCALE GENOMIC DNA]</scope>
    <source>
        <strain evidence="2 3">DSM 17723</strain>
    </source>
</reference>
<evidence type="ECO:0000313" key="3">
    <source>
        <dbReference type="Proteomes" id="UP001232245"/>
    </source>
</evidence>
<dbReference type="RefSeq" id="WP_307190872.1">
    <property type="nucleotide sequence ID" value="NZ_JAUSTZ010000017.1"/>
</dbReference>
<dbReference type="InterPro" id="IPR048147">
    <property type="entry name" value="CBO0543-like"/>
</dbReference>
<dbReference type="Proteomes" id="UP001232245">
    <property type="component" value="Unassembled WGS sequence"/>
</dbReference>
<keyword evidence="3" id="KW-1185">Reference proteome</keyword>
<proteinExistence type="predicted"/>